<dbReference type="GO" id="GO:0009360">
    <property type="term" value="C:DNA polymerase III complex"/>
    <property type="evidence" value="ECO:0007669"/>
    <property type="project" value="InterPro"/>
</dbReference>
<keyword evidence="1 6" id="KW-0808">Transferase</keyword>
<evidence type="ECO:0000256" key="3">
    <source>
        <dbReference type="ARBA" id="ARBA00022705"/>
    </source>
</evidence>
<dbReference type="Gene3D" id="3.40.50.300">
    <property type="entry name" value="P-loop containing nucleotide triphosphate hydrolases"/>
    <property type="match status" value="1"/>
</dbReference>
<dbReference type="HOGENOM" id="CLU_044694_0_0_4"/>
<dbReference type="KEGG" id="kbt:BCUE_0403"/>
<dbReference type="Gene3D" id="1.20.272.10">
    <property type="match status" value="1"/>
</dbReference>
<evidence type="ECO:0000256" key="2">
    <source>
        <dbReference type="ARBA" id="ARBA00022695"/>
    </source>
</evidence>
<sequence length="349" mass="40372">MIKTIDYKNINNYIKNINGSFSPVYIIIGTEQLLINETVDKICSHADKYNFHTCARLVMDSKSDWLSLLSLVSTLNLFDKNRIFNINIGCGNIGKSGSDTMSKIALYINKTENVKDILIIQMQKNNKIINSSWMKILINIATTINIPIIKQDNFPVWIKNRLQEQGQYADTKTIEWMAKNLENNLLGASQEINKLSILFPKGMLRDIEVKSILLENMSKYNLYDLRISILSGNILRSTKILHFFEINDIFPIPLILWSIYEDIRIIGKLIENKYSPQIIEKLNIFGKHKEIIVKFSIKIKEIKSLENILIQVHDLDLISKGIGIEVLRRNNEIWREIHSLATNFAKLYN</sequence>
<evidence type="ECO:0000256" key="1">
    <source>
        <dbReference type="ARBA" id="ARBA00022679"/>
    </source>
</evidence>
<dbReference type="EC" id="2.7.7.7" evidence="6"/>
<dbReference type="NCBIfam" id="TIGR01128">
    <property type="entry name" value="holA"/>
    <property type="match status" value="1"/>
</dbReference>
<dbReference type="EMBL" id="CP003807">
    <property type="protein sequence ID" value="AGF49614.1"/>
    <property type="molecule type" value="Genomic_DNA"/>
</dbReference>
<dbReference type="GO" id="GO:0003887">
    <property type="term" value="F:DNA-directed DNA polymerase activity"/>
    <property type="evidence" value="ECO:0007669"/>
    <property type="project" value="UniProtKB-KW"/>
</dbReference>
<dbReference type="GO" id="GO:0003677">
    <property type="term" value="F:DNA binding"/>
    <property type="evidence" value="ECO:0007669"/>
    <property type="project" value="InterPro"/>
</dbReference>
<dbReference type="CDD" id="cd18138">
    <property type="entry name" value="HLD_clamp_pol_III_delta"/>
    <property type="match status" value="1"/>
</dbReference>
<dbReference type="PATRIC" id="fig|1208922.3.peg.166"/>
<evidence type="ECO:0000259" key="5">
    <source>
        <dbReference type="Pfam" id="PF06144"/>
    </source>
</evidence>
<evidence type="ECO:0000256" key="4">
    <source>
        <dbReference type="ARBA" id="ARBA00022932"/>
    </source>
</evidence>
<dbReference type="PANTHER" id="PTHR34388">
    <property type="entry name" value="DNA POLYMERASE III SUBUNIT DELTA"/>
    <property type="match status" value="1"/>
</dbReference>
<dbReference type="Proteomes" id="UP000011563">
    <property type="component" value="Chromosome"/>
</dbReference>
<keyword evidence="4" id="KW-0239">DNA-directed DNA polymerase</keyword>
<dbReference type="AlphaFoldDB" id="M1M366"/>
<dbReference type="InterPro" id="IPR005790">
    <property type="entry name" value="DNA_polIII_delta"/>
</dbReference>
<keyword evidence="7" id="KW-1185">Reference proteome</keyword>
<reference evidence="6 7" key="1">
    <citation type="journal article" date="2013" name="Genome Biol. Evol.">
        <title>Genome evolution and phylogenomic analysis of candidatus kinetoplastibacterium, the betaproteobacterial endosymbionts of strigomonas and angomonas.</title>
        <authorList>
            <person name="Alves J.M."/>
            <person name="Serrano M.G."/>
            <person name="Maia da Silva F."/>
            <person name="Voegtly L.J."/>
            <person name="Matveyev A.V."/>
            <person name="Teixeira M.M."/>
            <person name="Camargo E.P."/>
            <person name="Buck G.A."/>
        </authorList>
    </citation>
    <scope>NUCLEOTIDE SEQUENCE [LARGE SCALE GENOMIC DNA]</scope>
    <source>
        <strain evidence="6 7">TCC012E</strain>
    </source>
</reference>
<organism evidence="6 7">
    <name type="scientific">Candidatus Kinetoplastidibacterium blastocrithidiae TCC012E</name>
    <dbReference type="NCBI Taxonomy" id="1208922"/>
    <lineage>
        <taxon>Bacteria</taxon>
        <taxon>Pseudomonadati</taxon>
        <taxon>Pseudomonadota</taxon>
        <taxon>Betaproteobacteria</taxon>
        <taxon>Candidatus Kinetoplastidibacterium</taxon>
    </lineage>
</organism>
<keyword evidence="2 6" id="KW-0548">Nucleotidyltransferase</keyword>
<name>M1M366_9PROT</name>
<protein>
    <submittedName>
        <fullName evidence="6">DNA polymerase III subunit delta</fullName>
        <ecNumber evidence="6">2.7.7.7</ecNumber>
    </submittedName>
</protein>
<proteinExistence type="predicted"/>
<gene>
    <name evidence="6" type="ORF">BCUE_0403</name>
</gene>
<dbReference type="PANTHER" id="PTHR34388:SF1">
    <property type="entry name" value="DNA POLYMERASE III SUBUNIT DELTA"/>
    <property type="match status" value="1"/>
</dbReference>
<dbReference type="RefSeq" id="WP_015238274.1">
    <property type="nucleotide sequence ID" value="NC_020285.1"/>
</dbReference>
<dbReference type="InterPro" id="IPR010372">
    <property type="entry name" value="DNA_pol3_delta_N"/>
</dbReference>
<dbReference type="Pfam" id="PF06144">
    <property type="entry name" value="DNA_pol3_delta"/>
    <property type="match status" value="1"/>
</dbReference>
<feature type="domain" description="DNA polymerase III delta N-terminal" evidence="5">
    <location>
        <begin position="25"/>
        <end position="144"/>
    </location>
</feature>
<evidence type="ECO:0000313" key="6">
    <source>
        <dbReference type="EMBL" id="AGF49614.1"/>
    </source>
</evidence>
<dbReference type="Gene3D" id="1.10.8.60">
    <property type="match status" value="1"/>
</dbReference>
<evidence type="ECO:0000313" key="7">
    <source>
        <dbReference type="Proteomes" id="UP000011563"/>
    </source>
</evidence>
<dbReference type="InterPro" id="IPR027417">
    <property type="entry name" value="P-loop_NTPase"/>
</dbReference>
<dbReference type="SUPFAM" id="SSF52540">
    <property type="entry name" value="P-loop containing nucleoside triphosphate hydrolases"/>
    <property type="match status" value="1"/>
</dbReference>
<dbReference type="GO" id="GO:0006261">
    <property type="term" value="P:DNA-templated DNA replication"/>
    <property type="evidence" value="ECO:0007669"/>
    <property type="project" value="TreeGrafter"/>
</dbReference>
<accession>M1M366</accession>
<keyword evidence="3" id="KW-0235">DNA replication</keyword>